<feature type="compositionally biased region" description="Low complexity" evidence="1">
    <location>
        <begin position="192"/>
        <end position="209"/>
    </location>
</feature>
<feature type="region of interest" description="Disordered" evidence="1">
    <location>
        <begin position="180"/>
        <end position="209"/>
    </location>
</feature>
<name>A0A3D8SKY5_9EURO</name>
<sequence>MGGKLPGPHPDEHAPPDRRRVAKNIIGRMDIFPERRCLSPLRVPEGLLQPNGEVKPGPTAQTDGIPSRRIPEIHIGDDSPTPRWLIRPAPPAIGDGSSGRPPSIASTSNSTTSTGRRLPALGVLRWEFDPGSATKHQQDETKLYEYAYRYLQSKLCDPIAREELRDMIWDSDYAPIVEHVEDPLPVPPPPKKNLILPSPSYEVSPKSSSDPVDYHFMYPDYARPSLASRLYQNPRRKFRVKPQSSADSRDSSDPGESSRTRGNNLKPGEFKWIWITLTVLILALFLCLFLYVFGILK</sequence>
<evidence type="ECO:0000313" key="3">
    <source>
        <dbReference type="EMBL" id="RDW86458.1"/>
    </source>
</evidence>
<dbReference type="RefSeq" id="XP_026605982.1">
    <property type="nucleotide sequence ID" value="XM_026745116.1"/>
</dbReference>
<comment type="caution">
    <text evidence="3">The sequence shown here is derived from an EMBL/GenBank/DDBJ whole genome shotgun (WGS) entry which is preliminary data.</text>
</comment>
<keyword evidence="4" id="KW-1185">Reference proteome</keyword>
<dbReference type="OrthoDB" id="4506111at2759"/>
<keyword evidence="2" id="KW-1133">Transmembrane helix</keyword>
<dbReference type="Proteomes" id="UP000256690">
    <property type="component" value="Unassembled WGS sequence"/>
</dbReference>
<feature type="transmembrane region" description="Helical" evidence="2">
    <location>
        <begin position="272"/>
        <end position="296"/>
    </location>
</feature>
<feature type="region of interest" description="Disordered" evidence="1">
    <location>
        <begin position="44"/>
        <end position="116"/>
    </location>
</feature>
<proteinExistence type="predicted"/>
<feature type="region of interest" description="Disordered" evidence="1">
    <location>
        <begin position="237"/>
        <end position="262"/>
    </location>
</feature>
<keyword evidence="2" id="KW-0472">Membrane</keyword>
<dbReference type="EMBL" id="PVWQ01000003">
    <property type="protein sequence ID" value="RDW86458.1"/>
    <property type="molecule type" value="Genomic_DNA"/>
</dbReference>
<evidence type="ECO:0000313" key="4">
    <source>
        <dbReference type="Proteomes" id="UP000256690"/>
    </source>
</evidence>
<protein>
    <submittedName>
        <fullName evidence="3">Uncharacterized protein</fullName>
    </submittedName>
</protein>
<gene>
    <name evidence="3" type="ORF">DSM5745_03100</name>
</gene>
<feature type="compositionally biased region" description="Basic and acidic residues" evidence="1">
    <location>
        <begin position="247"/>
        <end position="259"/>
    </location>
</feature>
<dbReference type="AlphaFoldDB" id="A0A3D8SKY5"/>
<evidence type="ECO:0000256" key="1">
    <source>
        <dbReference type="SAM" id="MobiDB-lite"/>
    </source>
</evidence>
<keyword evidence="2" id="KW-0812">Transmembrane</keyword>
<evidence type="ECO:0000256" key="2">
    <source>
        <dbReference type="SAM" id="Phobius"/>
    </source>
</evidence>
<reference evidence="3 4" key="1">
    <citation type="journal article" date="2018" name="IMA Fungus">
        <title>IMA Genome-F 9: Draft genome sequence of Annulohypoxylon stygium, Aspergillus mulundensis, Berkeleyomyces basicola (syn. Thielaviopsis basicola), Ceratocystis smalleyi, two Cercospora beticola strains, Coleophoma cylindrospora, Fusarium fracticaudum, Phialophora cf. hyalina, and Morchella septimelata.</title>
        <authorList>
            <person name="Wingfield B.D."/>
            <person name="Bills G.F."/>
            <person name="Dong Y."/>
            <person name="Huang W."/>
            <person name="Nel W.J."/>
            <person name="Swalarsk-Parry B.S."/>
            <person name="Vaghefi N."/>
            <person name="Wilken P.M."/>
            <person name="An Z."/>
            <person name="de Beer Z.W."/>
            <person name="De Vos L."/>
            <person name="Chen L."/>
            <person name="Duong T.A."/>
            <person name="Gao Y."/>
            <person name="Hammerbacher A."/>
            <person name="Kikkert J.R."/>
            <person name="Li Y."/>
            <person name="Li H."/>
            <person name="Li K."/>
            <person name="Li Q."/>
            <person name="Liu X."/>
            <person name="Ma X."/>
            <person name="Naidoo K."/>
            <person name="Pethybridge S.J."/>
            <person name="Sun J."/>
            <person name="Steenkamp E.T."/>
            <person name="van der Nest M.A."/>
            <person name="van Wyk S."/>
            <person name="Wingfield M.J."/>
            <person name="Xiong C."/>
            <person name="Yue Q."/>
            <person name="Zhang X."/>
        </authorList>
    </citation>
    <scope>NUCLEOTIDE SEQUENCE [LARGE SCALE GENOMIC DNA]</scope>
    <source>
        <strain evidence="3 4">DSM 5745</strain>
    </source>
</reference>
<organism evidence="3 4">
    <name type="scientific">Aspergillus mulundensis</name>
    <dbReference type="NCBI Taxonomy" id="1810919"/>
    <lineage>
        <taxon>Eukaryota</taxon>
        <taxon>Fungi</taxon>
        <taxon>Dikarya</taxon>
        <taxon>Ascomycota</taxon>
        <taxon>Pezizomycotina</taxon>
        <taxon>Eurotiomycetes</taxon>
        <taxon>Eurotiomycetidae</taxon>
        <taxon>Eurotiales</taxon>
        <taxon>Aspergillaceae</taxon>
        <taxon>Aspergillus</taxon>
        <taxon>Aspergillus subgen. Nidulantes</taxon>
    </lineage>
</organism>
<dbReference type="GeneID" id="38113470"/>
<accession>A0A3D8SKY5</accession>